<evidence type="ECO:0000313" key="2">
    <source>
        <dbReference type="EMBL" id="QPD05273.1"/>
    </source>
</evidence>
<protein>
    <submittedName>
        <fullName evidence="2">Uncharacterized protein</fullName>
    </submittedName>
</protein>
<dbReference type="EMBL" id="CP047423">
    <property type="protein sequence ID" value="QPD05273.1"/>
    <property type="molecule type" value="Genomic_DNA"/>
</dbReference>
<proteinExistence type="predicted"/>
<sequence length="145" mass="15148">MSVRGLRWVHPRGARMVGAALCVLLVVMGGPVLAHVEGIPEAAPSQPEEIHHEGIHTARPSKSKEAGLQAASWVLTLPYGAAKAAYAIGGAIVGGLAWAMTGGSMEVGKSVWIPSMTGDYIVQPQHLTREKPLHFLGVPSGEPSS</sequence>
<accession>A0A7S8FGA6</accession>
<evidence type="ECO:0000256" key="1">
    <source>
        <dbReference type="SAM" id="MobiDB-lite"/>
    </source>
</evidence>
<dbReference type="AlphaFoldDB" id="A0A7S8FGA6"/>
<feature type="region of interest" description="Disordered" evidence="1">
    <location>
        <begin position="44"/>
        <end position="63"/>
    </location>
</feature>
<reference evidence="2 3" key="1">
    <citation type="journal article" date="2020" name="ISME J.">
        <title>Enrichment and physiological characterization of a novel comammox Nitrospira indicates ammonium inhibition of complete nitrification.</title>
        <authorList>
            <person name="Sakoula D."/>
            <person name="Koch H."/>
            <person name="Frank J."/>
            <person name="Jetten M.S.M."/>
            <person name="van Kessel M.A.H.J."/>
            <person name="Lucker S."/>
        </authorList>
    </citation>
    <scope>NUCLEOTIDE SEQUENCE [LARGE SCALE GENOMIC DNA]</scope>
    <source>
        <strain evidence="2">Comreactor17</strain>
    </source>
</reference>
<name>A0A7S8FGA6_9BACT</name>
<dbReference type="KEGG" id="nkf:Nkreftii_003047"/>
<gene>
    <name evidence="2" type="ORF">Nkreftii_003047</name>
</gene>
<dbReference type="Proteomes" id="UP000593737">
    <property type="component" value="Chromosome"/>
</dbReference>
<evidence type="ECO:0000313" key="3">
    <source>
        <dbReference type="Proteomes" id="UP000593737"/>
    </source>
</evidence>
<organism evidence="2 3">
    <name type="scientific">Candidatus Nitrospira kreftii</name>
    <dbReference type="NCBI Taxonomy" id="2652173"/>
    <lineage>
        <taxon>Bacteria</taxon>
        <taxon>Pseudomonadati</taxon>
        <taxon>Nitrospirota</taxon>
        <taxon>Nitrospiria</taxon>
        <taxon>Nitrospirales</taxon>
        <taxon>Nitrospiraceae</taxon>
        <taxon>Nitrospira</taxon>
    </lineage>
</organism>